<dbReference type="EMBL" id="CDMY01000336">
    <property type="protein sequence ID" value="CEM03009.1"/>
    <property type="molecule type" value="Genomic_DNA"/>
</dbReference>
<reference evidence="2 3" key="1">
    <citation type="submission" date="2014-11" db="EMBL/GenBank/DDBJ databases">
        <authorList>
            <person name="Zhu J."/>
            <person name="Qi W."/>
            <person name="Song R."/>
        </authorList>
    </citation>
    <scope>NUCLEOTIDE SEQUENCE [LARGE SCALE GENOMIC DNA]</scope>
</reference>
<evidence type="ECO:0000313" key="3">
    <source>
        <dbReference type="Proteomes" id="UP000041254"/>
    </source>
</evidence>
<feature type="compositionally biased region" description="Basic and acidic residues" evidence="1">
    <location>
        <begin position="146"/>
        <end position="155"/>
    </location>
</feature>
<feature type="region of interest" description="Disordered" evidence="1">
    <location>
        <begin position="87"/>
        <end position="118"/>
    </location>
</feature>
<dbReference type="VEuPathDB" id="CryptoDB:Vbra_21004"/>
<name>A0A0G4EWX7_VITBC</name>
<dbReference type="Proteomes" id="UP000041254">
    <property type="component" value="Unassembled WGS sequence"/>
</dbReference>
<keyword evidence="3" id="KW-1185">Reference proteome</keyword>
<feature type="region of interest" description="Disordered" evidence="1">
    <location>
        <begin position="146"/>
        <end position="184"/>
    </location>
</feature>
<dbReference type="InParanoid" id="A0A0G4EWX7"/>
<proteinExistence type="predicted"/>
<evidence type="ECO:0000313" key="2">
    <source>
        <dbReference type="EMBL" id="CEM03009.1"/>
    </source>
</evidence>
<organism evidence="2 3">
    <name type="scientific">Vitrella brassicaformis (strain CCMP3155)</name>
    <dbReference type="NCBI Taxonomy" id="1169540"/>
    <lineage>
        <taxon>Eukaryota</taxon>
        <taxon>Sar</taxon>
        <taxon>Alveolata</taxon>
        <taxon>Colpodellida</taxon>
        <taxon>Vitrellaceae</taxon>
        <taxon>Vitrella</taxon>
    </lineage>
</organism>
<protein>
    <submittedName>
        <fullName evidence="2">Uncharacterized protein</fullName>
    </submittedName>
</protein>
<evidence type="ECO:0000256" key="1">
    <source>
        <dbReference type="SAM" id="MobiDB-lite"/>
    </source>
</evidence>
<gene>
    <name evidence="2" type="ORF">Vbra_21004</name>
</gene>
<accession>A0A0G4EWX7</accession>
<dbReference type="AlphaFoldDB" id="A0A0G4EWX7"/>
<sequence>MQDQNSLRAGMRFALRIRMAPKYKKSKKFSADMSYLSEAKRKKMFFIASRLKKICKRHHGLPEGVFMPNSNHTPEQLASLLLQHQVGDSSLPSPTHKQHPSVAPQPSPPAAAAAAAAQPAAVNDAGTAAGASSSAAAVERPEFLRDASVEAHDGRTMSLVLMNQPPPATMRGERQDAKGASADA</sequence>